<keyword evidence="11" id="KW-1185">Reference proteome</keyword>
<proteinExistence type="inferred from homology"/>
<evidence type="ECO:0000256" key="5">
    <source>
        <dbReference type="ARBA" id="ARBA00022989"/>
    </source>
</evidence>
<dbReference type="InterPro" id="IPR020966">
    <property type="entry name" value="ALMT"/>
</dbReference>
<evidence type="ECO:0000256" key="9">
    <source>
        <dbReference type="SAM" id="Phobius"/>
    </source>
</evidence>
<gene>
    <name evidence="10" type="ORF">HID58_015624</name>
</gene>
<reference evidence="10 11" key="1">
    <citation type="submission" date="2021-05" db="EMBL/GenBank/DDBJ databases">
        <title>Genome Assembly of Synthetic Allotetraploid Brassica napus Reveals Homoeologous Exchanges between Subgenomes.</title>
        <authorList>
            <person name="Davis J.T."/>
        </authorList>
    </citation>
    <scope>NUCLEOTIDE SEQUENCE [LARGE SCALE GENOMIC DNA]</scope>
    <source>
        <strain evidence="11">cv. Da-Ae</strain>
        <tissue evidence="10">Seedling</tissue>
    </source>
</reference>
<keyword evidence="4 9" id="KW-0812">Transmembrane</keyword>
<evidence type="ECO:0000313" key="10">
    <source>
        <dbReference type="EMBL" id="KAH0929897.1"/>
    </source>
</evidence>
<keyword evidence="3" id="KW-0813">Transport</keyword>
<evidence type="ECO:0000256" key="6">
    <source>
        <dbReference type="ARBA" id="ARBA00023065"/>
    </source>
</evidence>
<name>A0ABQ8DKN3_BRANA</name>
<comment type="subcellular location">
    <subcellularLocation>
        <location evidence="1">Membrane</location>
        <topology evidence="1">Multi-pass membrane protein</topology>
    </subcellularLocation>
</comment>
<keyword evidence="6" id="KW-0406">Ion transport</keyword>
<evidence type="ECO:0000256" key="2">
    <source>
        <dbReference type="ARBA" id="ARBA00007079"/>
    </source>
</evidence>
<keyword evidence="5 9" id="KW-1133">Transmembrane helix</keyword>
<protein>
    <recommendedName>
        <fullName evidence="12">Aluminum-activated malate transporter</fullName>
    </recommendedName>
</protein>
<dbReference type="Pfam" id="PF11744">
    <property type="entry name" value="ALMT"/>
    <property type="match status" value="1"/>
</dbReference>
<feature type="transmembrane region" description="Helical" evidence="9">
    <location>
        <begin position="119"/>
        <end position="138"/>
    </location>
</feature>
<accession>A0ABQ8DKN3</accession>
<dbReference type="PANTHER" id="PTHR31086">
    <property type="entry name" value="ALUMINUM-ACTIVATED MALATE TRANSPORTER 10"/>
    <property type="match status" value="1"/>
</dbReference>
<feature type="transmembrane region" description="Helical" evidence="9">
    <location>
        <begin position="145"/>
        <end position="165"/>
    </location>
</feature>
<feature type="transmembrane region" description="Helical" evidence="9">
    <location>
        <begin position="48"/>
        <end position="67"/>
    </location>
</feature>
<feature type="transmembrane region" description="Helical" evidence="9">
    <location>
        <begin position="177"/>
        <end position="199"/>
    </location>
</feature>
<organism evidence="10 11">
    <name type="scientific">Brassica napus</name>
    <name type="common">Rape</name>
    <dbReference type="NCBI Taxonomy" id="3708"/>
    <lineage>
        <taxon>Eukaryota</taxon>
        <taxon>Viridiplantae</taxon>
        <taxon>Streptophyta</taxon>
        <taxon>Embryophyta</taxon>
        <taxon>Tracheophyta</taxon>
        <taxon>Spermatophyta</taxon>
        <taxon>Magnoliopsida</taxon>
        <taxon>eudicotyledons</taxon>
        <taxon>Gunneridae</taxon>
        <taxon>Pentapetalae</taxon>
        <taxon>rosids</taxon>
        <taxon>malvids</taxon>
        <taxon>Brassicales</taxon>
        <taxon>Brassicaceae</taxon>
        <taxon>Brassiceae</taxon>
        <taxon>Brassica</taxon>
    </lineage>
</organism>
<evidence type="ECO:0000256" key="7">
    <source>
        <dbReference type="ARBA" id="ARBA00023136"/>
    </source>
</evidence>
<evidence type="ECO:0008006" key="12">
    <source>
        <dbReference type="Google" id="ProtNLM"/>
    </source>
</evidence>
<dbReference type="EMBL" id="JAGKQM010000004">
    <property type="protein sequence ID" value="KAH0929897.1"/>
    <property type="molecule type" value="Genomic_DNA"/>
</dbReference>
<evidence type="ECO:0000256" key="4">
    <source>
        <dbReference type="ARBA" id="ARBA00022692"/>
    </source>
</evidence>
<sequence length="532" mass="59702">MEKVRDLVREGKRVAKEDPRRVVHSFKVGLVLSLVSSFYYYQPLYDSFGVNAMWAVMTVVVVFEFSVGPFSHSKLKILLFRGATLGKGLNRVAATLFAGALGIGAHHLASLSGSTGEPILLAIFVFIQAALSTFVRFFPRVKARYDYSLLIFILTFALISVSGFREEQVLVLTHKRISTVIIGGLSCVLISIFVCPVWAGQDLHSLLASNVEKLSFFLLGISSNYHTRFRIVIFIIKKNKCWRLAEFGDKYCETVKDGDTKEVDKRKNDFDNYKSVLNSKSNEESLANFAKWEPGHGQFRFRHPWKQYLIIGGLIRQCAYRIDALNSYLNADIQVSIDIRKKLEEPLRRMSLESGKAMKEMSVSLTKMIKPSSSDLHVRNAQSACKSLTSLLHSGILKEVESQELISLLTAISLLIDIINLTENILESLHELASAARFKDKIESPIFAEKPNSKSIVCGWATKGQDDHVVTIVNDDCCNGNTSEKGNRSNKVLIHEKHEDCVHEKHEDDDAHVHSSCDSCGHTSLRVIVECR</sequence>
<comment type="similarity">
    <text evidence="2">Belongs to the aromatic acid exporter (TC 2.A.85) family.</text>
</comment>
<evidence type="ECO:0000256" key="3">
    <source>
        <dbReference type="ARBA" id="ARBA00022448"/>
    </source>
</evidence>
<keyword evidence="8" id="KW-0407">Ion channel</keyword>
<evidence type="ECO:0000256" key="1">
    <source>
        <dbReference type="ARBA" id="ARBA00004141"/>
    </source>
</evidence>
<feature type="transmembrane region" description="Helical" evidence="9">
    <location>
        <begin position="88"/>
        <end position="107"/>
    </location>
</feature>
<dbReference type="Proteomes" id="UP000824890">
    <property type="component" value="Unassembled WGS sequence"/>
</dbReference>
<keyword evidence="7 9" id="KW-0472">Membrane</keyword>
<feature type="transmembrane region" description="Helical" evidence="9">
    <location>
        <begin position="21"/>
        <end position="42"/>
    </location>
</feature>
<evidence type="ECO:0000256" key="8">
    <source>
        <dbReference type="ARBA" id="ARBA00023303"/>
    </source>
</evidence>
<evidence type="ECO:0000313" key="11">
    <source>
        <dbReference type="Proteomes" id="UP000824890"/>
    </source>
</evidence>
<comment type="caution">
    <text evidence="10">The sequence shown here is derived from an EMBL/GenBank/DDBJ whole genome shotgun (WGS) entry which is preliminary data.</text>
</comment>